<comment type="subcellular location">
    <subcellularLocation>
        <location evidence="2 12">Cell inner membrane</location>
        <topology evidence="2 12">Single-pass membrane protein</topology>
    </subcellularLocation>
</comment>
<evidence type="ECO:0000313" key="14">
    <source>
        <dbReference type="EMBL" id="OQP80297.1"/>
    </source>
</evidence>
<dbReference type="EMBL" id="JPUO02000126">
    <property type="protein sequence ID" value="OQP80297.1"/>
    <property type="molecule type" value="Genomic_DNA"/>
</dbReference>
<dbReference type="GO" id="GO:0015886">
    <property type="term" value="P:heme transport"/>
    <property type="evidence" value="ECO:0007669"/>
    <property type="project" value="InterPro"/>
</dbReference>
<organism evidence="14 15">
    <name type="scientific">Xanthomonas phaseoli pv. syngonii LMG 9055</name>
    <dbReference type="NCBI Taxonomy" id="1437878"/>
    <lineage>
        <taxon>Bacteria</taxon>
        <taxon>Pseudomonadati</taxon>
        <taxon>Pseudomonadota</taxon>
        <taxon>Gammaproteobacteria</taxon>
        <taxon>Lysobacterales</taxon>
        <taxon>Lysobacteraceae</taxon>
        <taxon>Xanthomonas</taxon>
    </lineage>
</organism>
<evidence type="ECO:0000256" key="10">
    <source>
        <dbReference type="ARBA" id="ARBA00022989"/>
    </source>
</evidence>
<dbReference type="InterPro" id="IPR007078">
    <property type="entry name" value="Haem_export_protD_CcmD"/>
</dbReference>
<dbReference type="AlphaFoldDB" id="A0A1V9HBT6"/>
<evidence type="ECO:0000256" key="3">
    <source>
        <dbReference type="ARBA" id="ARBA00008741"/>
    </source>
</evidence>
<protein>
    <recommendedName>
        <fullName evidence="4 12">Heme exporter protein D</fullName>
    </recommendedName>
</protein>
<comment type="function">
    <text evidence="1 12">Required for the export of heme to the periplasm for the biogenesis of c-type cytochromes.</text>
</comment>
<evidence type="ECO:0000256" key="1">
    <source>
        <dbReference type="ARBA" id="ARBA00002442"/>
    </source>
</evidence>
<evidence type="ECO:0000256" key="7">
    <source>
        <dbReference type="ARBA" id="ARBA00022519"/>
    </source>
</evidence>
<evidence type="ECO:0000256" key="6">
    <source>
        <dbReference type="ARBA" id="ARBA00022475"/>
    </source>
</evidence>
<feature type="transmembrane region" description="Helical" evidence="12">
    <location>
        <begin position="12"/>
        <end position="34"/>
    </location>
</feature>
<evidence type="ECO:0000256" key="11">
    <source>
        <dbReference type="ARBA" id="ARBA00023136"/>
    </source>
</evidence>
<reference evidence="14 15" key="1">
    <citation type="journal article" date="2016" name="Plant Pathol.">
        <title>Genetic characterization of strains named as Xanthomonas axonopodis pv. dieffenbachiae leads to a taxonomic revision of the X. axonopodis species complex.</title>
        <authorList>
            <person name="Constantin E.C."/>
            <person name="Cleenwerck I."/>
            <person name="Maes M."/>
            <person name="Baeyen S."/>
            <person name="Van Malderghem C."/>
            <person name="De Vos P."/>
            <person name="Cottyn B."/>
        </authorList>
    </citation>
    <scope>NUCLEOTIDE SEQUENCE [LARGE SCALE GENOMIC DNA]</scope>
    <source>
        <strain evidence="15">LMG9055</strain>
    </source>
</reference>
<evidence type="ECO:0000256" key="5">
    <source>
        <dbReference type="ARBA" id="ARBA00022448"/>
    </source>
</evidence>
<dbReference type="GO" id="GO:1903607">
    <property type="term" value="P:cytochrome c biosynthetic process"/>
    <property type="evidence" value="ECO:0007669"/>
    <property type="project" value="TreeGrafter"/>
</dbReference>
<comment type="caution">
    <text evidence="14">The sequence shown here is derived from an EMBL/GenBank/DDBJ whole genome shotgun (WGS) entry which is preliminary data.</text>
</comment>
<keyword evidence="8 12" id="KW-0812">Transmembrane</keyword>
<keyword evidence="9 12" id="KW-0201">Cytochrome c-type biogenesis</keyword>
<comment type="similarity">
    <text evidence="3 12">Belongs to the CcmD/CycX/HelD family.</text>
</comment>
<dbReference type="InterPro" id="IPR052075">
    <property type="entry name" value="Heme_exporter_D"/>
</dbReference>
<name>A0A1V9HBT6_9XANT</name>
<evidence type="ECO:0000256" key="13">
    <source>
        <dbReference type="SAM" id="MobiDB-lite"/>
    </source>
</evidence>
<accession>A0A1V9HBT6</accession>
<evidence type="ECO:0000256" key="8">
    <source>
        <dbReference type="ARBA" id="ARBA00022692"/>
    </source>
</evidence>
<keyword evidence="5 12" id="KW-0813">Transport</keyword>
<gene>
    <name evidence="14" type="ORF">IA54_004840</name>
</gene>
<keyword evidence="7 12" id="KW-0997">Cell inner membrane</keyword>
<evidence type="ECO:0000256" key="2">
    <source>
        <dbReference type="ARBA" id="ARBA00004377"/>
    </source>
</evidence>
<evidence type="ECO:0000256" key="4">
    <source>
        <dbReference type="ARBA" id="ARBA00016461"/>
    </source>
</evidence>
<dbReference type="Proteomes" id="UP000050343">
    <property type="component" value="Unassembled WGS sequence"/>
</dbReference>
<evidence type="ECO:0000313" key="15">
    <source>
        <dbReference type="Proteomes" id="UP000050343"/>
    </source>
</evidence>
<evidence type="ECO:0000256" key="12">
    <source>
        <dbReference type="RuleBase" id="RU363101"/>
    </source>
</evidence>
<keyword evidence="10 12" id="KW-1133">Transmembrane helix</keyword>
<keyword evidence="6 12" id="KW-1003">Cell membrane</keyword>
<dbReference type="NCBIfam" id="TIGR03141">
    <property type="entry name" value="cytochro_ccmD"/>
    <property type="match status" value="1"/>
</dbReference>
<dbReference type="PANTHER" id="PTHR37531">
    <property type="entry name" value="HEME EXPORTER PROTEIN D"/>
    <property type="match status" value="1"/>
</dbReference>
<dbReference type="GO" id="GO:0005886">
    <property type="term" value="C:plasma membrane"/>
    <property type="evidence" value="ECO:0007669"/>
    <property type="project" value="UniProtKB-SubCell"/>
</dbReference>
<dbReference type="PANTHER" id="PTHR37531:SF1">
    <property type="entry name" value="HEME EXPORTER PROTEIN D"/>
    <property type="match status" value="1"/>
</dbReference>
<dbReference type="GO" id="GO:0017004">
    <property type="term" value="P:cytochrome complex assembly"/>
    <property type="evidence" value="ECO:0007669"/>
    <property type="project" value="UniProtKB-KW"/>
</dbReference>
<feature type="region of interest" description="Disordered" evidence="13">
    <location>
        <begin position="45"/>
        <end position="70"/>
    </location>
</feature>
<evidence type="ECO:0000256" key="9">
    <source>
        <dbReference type="ARBA" id="ARBA00022748"/>
    </source>
</evidence>
<reference evidence="14 15" key="2">
    <citation type="journal article" date="2017" name="Plant Pathol.">
        <title>Pathogenicity and virulence gene content of Xanthomonas strains infecting Araceae, formerly known as Xanthomonas axonopodis pv. dieffenbachiae.</title>
        <authorList>
            <person name="Constantin E.C."/>
            <person name="Haegeman A."/>
            <person name="Van Vaerenbergh J."/>
            <person name="Baeyen S."/>
            <person name="Van Malderghem C."/>
            <person name="Maes M."/>
            <person name="Cottyn B."/>
        </authorList>
    </citation>
    <scope>NUCLEOTIDE SEQUENCE [LARGE SCALE GENOMIC DNA]</scope>
    <source>
        <strain evidence="15">LMG9055</strain>
    </source>
</reference>
<proteinExistence type="inferred from homology"/>
<dbReference type="Pfam" id="PF04995">
    <property type="entry name" value="CcmD"/>
    <property type="match status" value="1"/>
</dbReference>
<sequence length="70" mass="8028">MSTFLAMGGYGQYVWTAYALFVLVLLADLAAPWLRRRRLPRELRGQLQRQAPRHARDQPVPVPALERDAP</sequence>
<keyword evidence="11 12" id="KW-0472">Membrane</keyword>